<name>A0A9X2BK44_9FLAO</name>
<dbReference type="InterPro" id="IPR021215">
    <property type="entry name" value="DUF2752"/>
</dbReference>
<dbReference type="RefSeq" id="WP_248427663.1">
    <property type="nucleotide sequence ID" value="NZ_JALNUB010000002.1"/>
</dbReference>
<comment type="caution">
    <text evidence="2">The sequence shown here is derived from an EMBL/GenBank/DDBJ whole genome shotgun (WGS) entry which is preliminary data.</text>
</comment>
<feature type="transmembrane region" description="Helical" evidence="1">
    <location>
        <begin position="43"/>
        <end position="62"/>
    </location>
</feature>
<keyword evidence="3" id="KW-1185">Reference proteome</keyword>
<keyword evidence="1" id="KW-1133">Transmembrane helix</keyword>
<gene>
    <name evidence="2" type="ORF">MW871_04180</name>
</gene>
<sequence>MNLEKYMFPCLSKTLFGIECLGCGFQRSFLLLLEGDFIGSFKMYPALLTTLFFLAILGLNFIDTNRNYKKLIVVSAVLNGAFMVGGYFFKHY</sequence>
<evidence type="ECO:0000256" key="1">
    <source>
        <dbReference type="SAM" id="Phobius"/>
    </source>
</evidence>
<feature type="transmembrane region" description="Helical" evidence="1">
    <location>
        <begin position="71"/>
        <end position="89"/>
    </location>
</feature>
<dbReference type="EMBL" id="JALNUB010000002">
    <property type="protein sequence ID" value="MCK8141084.1"/>
    <property type="molecule type" value="Genomic_DNA"/>
</dbReference>
<dbReference type="AlphaFoldDB" id="A0A9X2BK44"/>
<accession>A0A9X2BK44</accession>
<organism evidence="2 3">
    <name type="scientific">Flavobacterium pygoscelis</name>
    <dbReference type="NCBI Taxonomy" id="2893176"/>
    <lineage>
        <taxon>Bacteria</taxon>
        <taxon>Pseudomonadati</taxon>
        <taxon>Bacteroidota</taxon>
        <taxon>Flavobacteriia</taxon>
        <taxon>Flavobacteriales</taxon>
        <taxon>Flavobacteriaceae</taxon>
        <taxon>Flavobacterium</taxon>
    </lineage>
</organism>
<dbReference type="Pfam" id="PF10825">
    <property type="entry name" value="DUF2752"/>
    <property type="match status" value="1"/>
</dbReference>
<keyword evidence="1" id="KW-0812">Transmembrane</keyword>
<evidence type="ECO:0000313" key="3">
    <source>
        <dbReference type="Proteomes" id="UP001139260"/>
    </source>
</evidence>
<evidence type="ECO:0000313" key="2">
    <source>
        <dbReference type="EMBL" id="MCK8141084.1"/>
    </source>
</evidence>
<keyword evidence="1" id="KW-0472">Membrane</keyword>
<protein>
    <submittedName>
        <fullName evidence="2">DUF2752 domain-containing protein</fullName>
    </submittedName>
</protein>
<reference evidence="2" key="1">
    <citation type="submission" date="2022-04" db="EMBL/GenBank/DDBJ databases">
        <title>Flavobacterium pygoscelis sp. nov. isolated from Chinstrap chick (Pygoscelis antarcticus).</title>
        <authorList>
            <person name="Irgang R."/>
            <person name="Poblete-Morales M."/>
            <person name="Avendano-Herrera R."/>
        </authorList>
    </citation>
    <scope>NUCLEOTIDE SEQUENCE</scope>
    <source>
        <strain evidence="2">I-SCBP12n</strain>
    </source>
</reference>
<dbReference type="Proteomes" id="UP001139260">
    <property type="component" value="Unassembled WGS sequence"/>
</dbReference>
<proteinExistence type="predicted"/>